<sequence>MGTIIDKNKITLLFDTFGEESKNLYESFCNLGIDFNAVCMEDEGYLPDGVMSPHQFFLGDFSTVETISGKPRYFNQIDVPDYWEISGSNSSGKISDMGKERARIYYIEPSPNRKVRIVDWLDDAGFVRLSEHYNRFGALFCRTAFNKKGQKACRSYLDIHGREVIYENFVTGDILVHWNGRDKILHSKTELTQYYLTCSGLDQTRLFFNSLSYPFFVSFGLPGNDDHCKDALFWNEPIGNEIPGNMKVILEGNAARTHTIFVQRPDAYQKMISMGYSPEIVKQLGYIYSFKRENQHRSDALICTNSDHIEQLTMLVSKLSQVHFHICALTEMSSKLMDFDQYENVTLYPSVKSQVIDDLFELCDFYLDVNHEAQIVDAVHRAFMNNMLILGFEETAHNKRYVAPMNLFPSSEAEIMIQAVSTCVANEDVMKAALTNQKEAAYATDLSSYQKYFT</sequence>
<keyword evidence="3 4" id="KW-0472">Membrane</keyword>
<dbReference type="UniPathway" id="UPA00378"/>
<gene>
    <name evidence="4 5" type="primary">gtfB</name>
    <name evidence="5" type="ORF">CSX02_05775</name>
</gene>
<dbReference type="InterPro" id="IPR014268">
    <property type="entry name" value="GtfB"/>
</dbReference>
<dbReference type="GO" id="GO:0005886">
    <property type="term" value="C:plasma membrane"/>
    <property type="evidence" value="ECO:0007669"/>
    <property type="project" value="UniProtKB-SubCell"/>
</dbReference>
<comment type="function">
    <text evidence="4">Required for polymorphic O-glycosylation of the serine-rich repeat protein in this bacteria. A stabilizing protein that is part of the accessory SecA2/SecY2 system specifically required to export serine-rich repeat cell wall proteins usually encoded upstream in the same operon. The GtfA-GtfB complex adds GlcNAc from UDP-GlcNAc to the substrate protein, attaching the first sugar residue. Stabilizes the glycosylation activity of GtfA. Has no N-acetylglucosaminyl transferase activity on its own.</text>
</comment>
<evidence type="ECO:0000313" key="6">
    <source>
        <dbReference type="Proteomes" id="UP000224563"/>
    </source>
</evidence>
<protein>
    <recommendedName>
        <fullName evidence="4">UDP-N-acetylglucosamine--peptide N-acetylglucosaminyltransferase stabilizing protein GtfB</fullName>
    </recommendedName>
    <alternativeName>
        <fullName evidence="4">Glycosyltransferase stabilizing protein GtfB</fullName>
    </alternativeName>
</protein>
<keyword evidence="6" id="KW-1185">Reference proteome</keyword>
<dbReference type="GO" id="GO:0031647">
    <property type="term" value="P:regulation of protein stability"/>
    <property type="evidence" value="ECO:0007669"/>
    <property type="project" value="UniProtKB-UniRule"/>
</dbReference>
<proteinExistence type="inferred from homology"/>
<comment type="similarity">
    <text evidence="4">Belongs to the GtfB family.</text>
</comment>
<name>A0A2G3E3L7_9FIRM</name>
<dbReference type="RefSeq" id="WP_099385972.1">
    <property type="nucleotide sequence ID" value="NZ_JANSWH010000045.1"/>
</dbReference>
<dbReference type="NCBIfam" id="TIGR02919">
    <property type="entry name" value="accessory Sec system glycosylation chaperone GtfB"/>
    <property type="match status" value="1"/>
</dbReference>
<dbReference type="Proteomes" id="UP000224563">
    <property type="component" value="Unassembled WGS sequence"/>
</dbReference>
<dbReference type="AlphaFoldDB" id="A0A2G3E3L7"/>
<dbReference type="GO" id="GO:0017122">
    <property type="term" value="C:protein N-acetylglucosaminyltransferase complex"/>
    <property type="evidence" value="ECO:0007669"/>
    <property type="project" value="UniProtKB-UniRule"/>
</dbReference>
<accession>A0A2G3E3L7</accession>
<evidence type="ECO:0000256" key="3">
    <source>
        <dbReference type="ARBA" id="ARBA00023136"/>
    </source>
</evidence>
<evidence type="ECO:0000256" key="4">
    <source>
        <dbReference type="HAMAP-Rule" id="MF_01473"/>
    </source>
</evidence>
<keyword evidence="2 4" id="KW-1003">Cell membrane</keyword>
<comment type="pathway">
    <text evidence="1 4">Protein modification; protein glycosylation.</text>
</comment>
<evidence type="ECO:0000256" key="1">
    <source>
        <dbReference type="ARBA" id="ARBA00004922"/>
    </source>
</evidence>
<dbReference type="HAMAP" id="MF_01473">
    <property type="entry name" value="GtfB"/>
    <property type="match status" value="1"/>
</dbReference>
<comment type="caution">
    <text evidence="5">The sequence shown here is derived from an EMBL/GenBank/DDBJ whole genome shotgun (WGS) entry which is preliminary data.</text>
</comment>
<organism evidence="5 6">
    <name type="scientific">Agathobacter ruminis</name>
    <dbReference type="NCBI Taxonomy" id="1712665"/>
    <lineage>
        <taxon>Bacteria</taxon>
        <taxon>Bacillati</taxon>
        <taxon>Bacillota</taxon>
        <taxon>Clostridia</taxon>
        <taxon>Lachnospirales</taxon>
        <taxon>Lachnospiraceae</taxon>
        <taxon>Agathobacter</taxon>
    </lineage>
</organism>
<evidence type="ECO:0000256" key="2">
    <source>
        <dbReference type="ARBA" id="ARBA00022475"/>
    </source>
</evidence>
<reference evidence="5 6" key="2">
    <citation type="submission" date="2017-10" db="EMBL/GenBank/DDBJ databases">
        <authorList>
            <person name="Banno H."/>
            <person name="Chua N.-H."/>
        </authorList>
    </citation>
    <scope>NUCLEOTIDE SEQUENCE [LARGE SCALE GENOMIC DNA]</scope>
    <source>
        <strain evidence="5 6">JK623</strain>
    </source>
</reference>
<reference evidence="5 6" key="1">
    <citation type="submission" date="2017-10" db="EMBL/GenBank/DDBJ databases">
        <title>Resolving the taxonomy of Roseburia spp., Eubacterium rectale and Agathobacter spp. through phylogenomic analysis.</title>
        <authorList>
            <person name="Sheridan P.O."/>
            <person name="Walker A.W."/>
            <person name="Duncan S.H."/>
            <person name="Scott K.P."/>
            <person name="Toole P.W.O."/>
            <person name="Luis P."/>
            <person name="Flint H.J."/>
        </authorList>
    </citation>
    <scope>NUCLEOTIDE SEQUENCE [LARGE SCALE GENOMIC DNA]</scope>
    <source>
        <strain evidence="5 6">JK623</strain>
    </source>
</reference>
<dbReference type="EMBL" id="PDYG01000027">
    <property type="protein sequence ID" value="PHU37854.1"/>
    <property type="molecule type" value="Genomic_DNA"/>
</dbReference>
<comment type="subunit">
    <text evidence="4">Forms a heterotetramer with 2 subunits each of GtfA and GtfB. Part of the accessory SecA2/SecY2 protein translocation apparatus.</text>
</comment>
<evidence type="ECO:0000313" key="5">
    <source>
        <dbReference type="EMBL" id="PHU37854.1"/>
    </source>
</evidence>
<comment type="subcellular location">
    <subcellularLocation>
        <location evidence="4">Cell membrane</location>
        <topology evidence="4">Peripheral membrane protein</topology>
    </subcellularLocation>
</comment>